<name>A0ACC2LHV4_PERAE</name>
<dbReference type="Proteomes" id="UP001234297">
    <property type="component" value="Chromosome 8"/>
</dbReference>
<sequence>MVSLSTWFRYIAHKLEYSVSLSRKSYKIGQITNKEVQDNVWKNVFQGKLTYLHWSKGEEMAPAITTEGGTLLVRKLPSADPTYSLANLVISFRRVFVGDVVILKDPEKSDDYLVRRLAAIEGYEMVSTDEKDKPFVLEEDECWVVSDNEALKPKDARDSRTFGPVPMTDIVGRVIYSLRTAVDHGPVQNSRFGMQKDSPVLAVELDIDEMARNHKA</sequence>
<protein>
    <submittedName>
        <fullName evidence="1">Uncharacterized protein</fullName>
    </submittedName>
</protein>
<reference evidence="1 2" key="1">
    <citation type="journal article" date="2022" name="Hortic Res">
        <title>A haplotype resolved chromosomal level avocado genome allows analysis of novel avocado genes.</title>
        <authorList>
            <person name="Nath O."/>
            <person name="Fletcher S.J."/>
            <person name="Hayward A."/>
            <person name="Shaw L.M."/>
            <person name="Masouleh A.K."/>
            <person name="Furtado A."/>
            <person name="Henry R.J."/>
            <person name="Mitter N."/>
        </authorList>
    </citation>
    <scope>NUCLEOTIDE SEQUENCE [LARGE SCALE GENOMIC DNA]</scope>
    <source>
        <strain evidence="2">cv. Hass</strain>
    </source>
</reference>
<keyword evidence="2" id="KW-1185">Reference proteome</keyword>
<accession>A0ACC2LHV4</accession>
<dbReference type="EMBL" id="CM056816">
    <property type="protein sequence ID" value="KAJ8632979.1"/>
    <property type="molecule type" value="Genomic_DNA"/>
</dbReference>
<comment type="caution">
    <text evidence="1">The sequence shown here is derived from an EMBL/GenBank/DDBJ whole genome shotgun (WGS) entry which is preliminary data.</text>
</comment>
<evidence type="ECO:0000313" key="1">
    <source>
        <dbReference type="EMBL" id="KAJ8632979.1"/>
    </source>
</evidence>
<organism evidence="1 2">
    <name type="scientific">Persea americana</name>
    <name type="common">Avocado</name>
    <dbReference type="NCBI Taxonomy" id="3435"/>
    <lineage>
        <taxon>Eukaryota</taxon>
        <taxon>Viridiplantae</taxon>
        <taxon>Streptophyta</taxon>
        <taxon>Embryophyta</taxon>
        <taxon>Tracheophyta</taxon>
        <taxon>Spermatophyta</taxon>
        <taxon>Magnoliopsida</taxon>
        <taxon>Magnoliidae</taxon>
        <taxon>Laurales</taxon>
        <taxon>Lauraceae</taxon>
        <taxon>Persea</taxon>
    </lineage>
</organism>
<proteinExistence type="predicted"/>
<evidence type="ECO:0000313" key="2">
    <source>
        <dbReference type="Proteomes" id="UP001234297"/>
    </source>
</evidence>
<gene>
    <name evidence="1" type="ORF">MRB53_026315</name>
</gene>